<comment type="subcellular location">
    <subcellularLocation>
        <location evidence="1">Cell membrane</location>
        <topology evidence="1">Multi-pass membrane protein</topology>
    </subcellularLocation>
</comment>
<evidence type="ECO:0000259" key="7">
    <source>
        <dbReference type="Pfam" id="PF01292"/>
    </source>
</evidence>
<evidence type="ECO:0000256" key="4">
    <source>
        <dbReference type="ARBA" id="ARBA00022989"/>
    </source>
</evidence>
<keyword evidence="5 6" id="KW-0472">Membrane</keyword>
<dbReference type="Gene3D" id="1.20.950.20">
    <property type="entry name" value="Transmembrane di-heme cytochromes, Chain C"/>
    <property type="match status" value="1"/>
</dbReference>
<dbReference type="GO" id="GO:0020037">
    <property type="term" value="F:heme binding"/>
    <property type="evidence" value="ECO:0007669"/>
    <property type="project" value="TreeGrafter"/>
</dbReference>
<dbReference type="Proteomes" id="UP000283709">
    <property type="component" value="Unassembled WGS sequence"/>
</dbReference>
<dbReference type="RefSeq" id="WP_120348096.1">
    <property type="nucleotide sequence ID" value="NZ_MCAS01000045.1"/>
</dbReference>
<evidence type="ECO:0000256" key="5">
    <source>
        <dbReference type="ARBA" id="ARBA00023136"/>
    </source>
</evidence>
<reference evidence="8 9" key="1">
    <citation type="submission" date="2016-07" db="EMBL/GenBank/DDBJ databases">
        <title>Genome analysis of Burkholderia fungorum ES3-20.</title>
        <authorList>
            <person name="Xu D."/>
            <person name="Yao R."/>
            <person name="Zheng S."/>
        </authorList>
    </citation>
    <scope>NUCLEOTIDE SEQUENCE [LARGE SCALE GENOMIC DNA]</scope>
    <source>
        <strain evidence="8 9">ES3-20</strain>
    </source>
</reference>
<sequence length="284" mass="32052">MPSSDAAVPRRDAFYYRHTLPVRIMHWINVIAFFILLMSGLQIFNAHPALYWGKSSYTGRPPILQMVAKETEDGKVVGVTRIFGREFVTTGVLGASRGPDGDLVGRGFPSWATIPGPQWLSLGRRWHLFFAWIFVINGLAYVIHAILSRHLVRDLMPTRADWHSIGSSLRDHLLLRHPKGEAAKHYNILQKLTYLIVIFGLLPLAILMGWAMSPRLDSIIPGWVDWFGGRQSARSIHFIVALALVAFVTIHVFQVIITGLWNNLRAMITGRYRIPATGDRHGTE</sequence>
<dbReference type="InterPro" id="IPR011577">
    <property type="entry name" value="Cyt_b561_bac/Ni-Hgenase"/>
</dbReference>
<comment type="caution">
    <text evidence="8">The sequence shown here is derived from an EMBL/GenBank/DDBJ whole genome shotgun (WGS) entry which is preliminary data.</text>
</comment>
<evidence type="ECO:0000256" key="1">
    <source>
        <dbReference type="ARBA" id="ARBA00004651"/>
    </source>
</evidence>
<evidence type="ECO:0000256" key="6">
    <source>
        <dbReference type="SAM" id="Phobius"/>
    </source>
</evidence>
<dbReference type="AlphaFoldDB" id="A0A3R7E1R4"/>
<feature type="domain" description="Cytochrome b561 bacterial/Ni-hydrogenase" evidence="7">
    <location>
        <begin position="17"/>
        <end position="270"/>
    </location>
</feature>
<dbReference type="EMBL" id="MCAS01000045">
    <property type="protein sequence ID" value="RKF35759.1"/>
    <property type="molecule type" value="Genomic_DNA"/>
</dbReference>
<evidence type="ECO:0000256" key="3">
    <source>
        <dbReference type="ARBA" id="ARBA00022692"/>
    </source>
</evidence>
<keyword evidence="4 6" id="KW-1133">Transmembrane helix</keyword>
<accession>A0A3R7E1R4</accession>
<dbReference type="OrthoDB" id="197262at2"/>
<dbReference type="InterPro" id="IPR016174">
    <property type="entry name" value="Di-haem_cyt_TM"/>
</dbReference>
<organism evidence="8 9">
    <name type="scientific">Paraburkholderia fungorum</name>
    <dbReference type="NCBI Taxonomy" id="134537"/>
    <lineage>
        <taxon>Bacteria</taxon>
        <taxon>Pseudomonadati</taxon>
        <taxon>Pseudomonadota</taxon>
        <taxon>Betaproteobacteria</taxon>
        <taxon>Burkholderiales</taxon>
        <taxon>Burkholderiaceae</taxon>
        <taxon>Paraburkholderia</taxon>
    </lineage>
</organism>
<evidence type="ECO:0000313" key="9">
    <source>
        <dbReference type="Proteomes" id="UP000283709"/>
    </source>
</evidence>
<feature type="transmembrane region" description="Helical" evidence="6">
    <location>
        <begin position="192"/>
        <end position="212"/>
    </location>
</feature>
<dbReference type="GO" id="GO:0009055">
    <property type="term" value="F:electron transfer activity"/>
    <property type="evidence" value="ECO:0007669"/>
    <property type="project" value="InterPro"/>
</dbReference>
<dbReference type="SUPFAM" id="SSF81342">
    <property type="entry name" value="Transmembrane di-heme cytochromes"/>
    <property type="match status" value="1"/>
</dbReference>
<feature type="transmembrane region" description="Helical" evidence="6">
    <location>
        <begin position="126"/>
        <end position="147"/>
    </location>
</feature>
<dbReference type="PANTHER" id="PTHR30485">
    <property type="entry name" value="NI/FE-HYDROGENASE 1 B-TYPE CYTOCHROME SUBUNIT"/>
    <property type="match status" value="1"/>
</dbReference>
<keyword evidence="3 6" id="KW-0812">Transmembrane</keyword>
<proteinExistence type="predicted"/>
<dbReference type="InterPro" id="IPR051542">
    <property type="entry name" value="Hydrogenase_cytochrome"/>
</dbReference>
<dbReference type="PANTHER" id="PTHR30485:SF1">
    <property type="entry name" value="CYTOCHROME YDHU-RELATED"/>
    <property type="match status" value="1"/>
</dbReference>
<dbReference type="Pfam" id="PF01292">
    <property type="entry name" value="Ni_hydr_CYTB"/>
    <property type="match status" value="1"/>
</dbReference>
<dbReference type="GO" id="GO:0022904">
    <property type="term" value="P:respiratory electron transport chain"/>
    <property type="evidence" value="ECO:0007669"/>
    <property type="project" value="InterPro"/>
</dbReference>
<evidence type="ECO:0000256" key="2">
    <source>
        <dbReference type="ARBA" id="ARBA00022475"/>
    </source>
</evidence>
<feature type="transmembrane region" description="Helical" evidence="6">
    <location>
        <begin position="236"/>
        <end position="261"/>
    </location>
</feature>
<feature type="transmembrane region" description="Helical" evidence="6">
    <location>
        <begin position="24"/>
        <end position="44"/>
    </location>
</feature>
<keyword evidence="2" id="KW-1003">Cell membrane</keyword>
<protein>
    <recommendedName>
        <fullName evidence="7">Cytochrome b561 bacterial/Ni-hydrogenase domain-containing protein</fullName>
    </recommendedName>
</protein>
<gene>
    <name evidence="8" type="ORF">BCY88_08965</name>
</gene>
<name>A0A3R7E1R4_9BURK</name>
<evidence type="ECO:0000313" key="8">
    <source>
        <dbReference type="EMBL" id="RKF35759.1"/>
    </source>
</evidence>
<dbReference type="GO" id="GO:0005886">
    <property type="term" value="C:plasma membrane"/>
    <property type="evidence" value="ECO:0007669"/>
    <property type="project" value="UniProtKB-SubCell"/>
</dbReference>